<organism evidence="9 10">
    <name type="scientific">Erpetoichthys calabaricus</name>
    <name type="common">Rope fish</name>
    <name type="synonym">Calamoichthys calabaricus</name>
    <dbReference type="NCBI Taxonomy" id="27687"/>
    <lineage>
        <taxon>Eukaryota</taxon>
        <taxon>Metazoa</taxon>
        <taxon>Chordata</taxon>
        <taxon>Craniata</taxon>
        <taxon>Vertebrata</taxon>
        <taxon>Euteleostomi</taxon>
        <taxon>Actinopterygii</taxon>
        <taxon>Polypteriformes</taxon>
        <taxon>Polypteridae</taxon>
        <taxon>Erpetoichthys</taxon>
    </lineage>
</organism>
<evidence type="ECO:0000256" key="1">
    <source>
        <dbReference type="ARBA" id="ARBA00004141"/>
    </source>
</evidence>
<keyword evidence="5 8" id="KW-1133">Transmembrane helix</keyword>
<dbReference type="GO" id="GO:0015141">
    <property type="term" value="F:succinate transmembrane transporter activity"/>
    <property type="evidence" value="ECO:0007669"/>
    <property type="project" value="TreeGrafter"/>
</dbReference>
<feature type="transmembrane region" description="Helical" evidence="8">
    <location>
        <begin position="242"/>
        <end position="261"/>
    </location>
</feature>
<keyword evidence="10" id="KW-1185">Reference proteome</keyword>
<feature type="transmembrane region" description="Helical" evidence="8">
    <location>
        <begin position="121"/>
        <end position="144"/>
    </location>
</feature>
<keyword evidence="7" id="KW-0739">Sodium transport</keyword>
<evidence type="ECO:0000256" key="5">
    <source>
        <dbReference type="ARBA" id="ARBA00022989"/>
    </source>
</evidence>
<dbReference type="GO" id="GO:0015729">
    <property type="term" value="P:oxaloacetate transport"/>
    <property type="evidence" value="ECO:0007669"/>
    <property type="project" value="TreeGrafter"/>
</dbReference>
<feature type="transmembrane region" description="Helical" evidence="8">
    <location>
        <begin position="515"/>
        <end position="534"/>
    </location>
</feature>
<comment type="similarity">
    <text evidence="2">Belongs to the SLC13A/DASS transporter (TC 2.A.47) family. NADC subfamily.</text>
</comment>
<reference evidence="9" key="3">
    <citation type="submission" date="2025-09" db="UniProtKB">
        <authorList>
            <consortium name="Ensembl"/>
        </authorList>
    </citation>
    <scope>IDENTIFICATION</scope>
</reference>
<feature type="transmembrane region" description="Helical" evidence="8">
    <location>
        <begin position="93"/>
        <end position="115"/>
    </location>
</feature>
<protein>
    <submittedName>
        <fullName evidence="9">Solute carrier family 13 member 5a</fullName>
    </submittedName>
</protein>
<feature type="transmembrane region" description="Helical" evidence="8">
    <location>
        <begin position="200"/>
        <end position="222"/>
    </location>
</feature>
<dbReference type="GeneTree" id="ENSGT01030000234550"/>
<keyword evidence="7" id="KW-0406">Ion transport</keyword>
<dbReference type="InterPro" id="IPR001898">
    <property type="entry name" value="SLC13A/DASS"/>
</dbReference>
<dbReference type="PANTHER" id="PTHR10283:SF109">
    <property type="entry name" value="NA(+)_CITRATE COTRANSPORTER"/>
    <property type="match status" value="1"/>
</dbReference>
<accession>A0A8C4S7R6</accession>
<sequence>SSCSFFFNIHLLLCSYVIILMAVYWCTEAMPLAVTALLPALLFPLFGILQSKEVCVQYLKDTNMLFLGGLMVAVAVEHWNLHKRIALRVLLTVGVRPALLMLGFMGVTAFLSMWISNTATTAMMVPIVQAVLEQPAVGLVYVLLSKQDTKVEVLILNTSSCSIFPGIYSTVIPKDMVMTESGQSDPAAERRKMCKGMTLCVCYAASIGGTATLTGTGPNLVLQGQMNQLFPENGDVINFASWFGFAFPNMVLMLTIAWLWLQFVFMGFNFRKTWGCGMVKSEKEIAAFNVIKEEHRRLGPMCFGEINVLALFTLLVILWFTRDPGFVPGWATFVFNSEAEFVTDATVAVFIAILLFVIPSKRPRLFFWRQDSEPPSSSSTTTLLSWRVIQKKMPWNIVLLLGGGFALAKGSEASGLSKWLGNQMTPLHAIPPWAISITLCLLIATFTECTSNVATATLFLPILASMSKSIGINPLYVMVPCTLSTSFAFMLPVATPPNAIVFSYGYLQVADMAKTGIVMNIIGIACVTLAINSWGRPMFDLDSVPSWVNATGV</sequence>
<evidence type="ECO:0000256" key="6">
    <source>
        <dbReference type="ARBA" id="ARBA00023136"/>
    </source>
</evidence>
<dbReference type="PROSITE" id="PS01271">
    <property type="entry name" value="NA_SULFATE"/>
    <property type="match status" value="1"/>
</dbReference>
<feature type="transmembrane region" description="Helical" evidence="8">
    <location>
        <begin position="6"/>
        <end position="25"/>
    </location>
</feature>
<dbReference type="PANTHER" id="PTHR10283">
    <property type="entry name" value="SOLUTE CARRIER FAMILY 13 MEMBER"/>
    <property type="match status" value="1"/>
</dbReference>
<dbReference type="Proteomes" id="UP000694620">
    <property type="component" value="Chromosome 8"/>
</dbReference>
<evidence type="ECO:0000313" key="9">
    <source>
        <dbReference type="Ensembl" id="ENSECRP00000012695.1"/>
    </source>
</evidence>
<keyword evidence="4 8" id="KW-0812">Transmembrane</keyword>
<feature type="transmembrane region" description="Helical" evidence="8">
    <location>
        <begin position="393"/>
        <end position="410"/>
    </location>
</feature>
<dbReference type="GO" id="GO:0005886">
    <property type="term" value="C:plasma membrane"/>
    <property type="evidence" value="ECO:0007669"/>
    <property type="project" value="TreeGrafter"/>
</dbReference>
<feature type="transmembrane region" description="Helical" evidence="8">
    <location>
        <begin position="302"/>
        <end position="321"/>
    </location>
</feature>
<reference evidence="9" key="1">
    <citation type="submission" date="2021-06" db="EMBL/GenBank/DDBJ databases">
        <authorList>
            <consortium name="Wellcome Sanger Institute Data Sharing"/>
        </authorList>
    </citation>
    <scope>NUCLEOTIDE SEQUENCE [LARGE SCALE GENOMIC DNA]</scope>
</reference>
<dbReference type="GO" id="GO:0015741">
    <property type="term" value="P:fumarate transport"/>
    <property type="evidence" value="ECO:0007669"/>
    <property type="project" value="TreeGrafter"/>
</dbReference>
<evidence type="ECO:0000313" key="10">
    <source>
        <dbReference type="Proteomes" id="UP000694620"/>
    </source>
</evidence>
<evidence type="ECO:0000256" key="4">
    <source>
        <dbReference type="ARBA" id="ARBA00022692"/>
    </source>
</evidence>
<feature type="transmembrane region" description="Helical" evidence="8">
    <location>
        <begin position="341"/>
        <end position="359"/>
    </location>
</feature>
<feature type="transmembrane region" description="Helical" evidence="8">
    <location>
        <begin position="32"/>
        <end position="51"/>
    </location>
</feature>
<evidence type="ECO:0000256" key="2">
    <source>
        <dbReference type="ARBA" id="ARBA00006772"/>
    </source>
</evidence>
<keyword evidence="3" id="KW-0813">Transport</keyword>
<evidence type="ECO:0000256" key="3">
    <source>
        <dbReference type="ARBA" id="ARBA00022448"/>
    </source>
</evidence>
<dbReference type="InterPro" id="IPR031312">
    <property type="entry name" value="Na/sul_symport_CS"/>
</dbReference>
<dbReference type="GO" id="GO:0015137">
    <property type="term" value="F:citrate transmembrane transporter activity"/>
    <property type="evidence" value="ECO:0007669"/>
    <property type="project" value="TreeGrafter"/>
</dbReference>
<dbReference type="GO" id="GO:0017153">
    <property type="term" value="F:sodium:dicarboxylate symporter activity"/>
    <property type="evidence" value="ECO:0007669"/>
    <property type="project" value="TreeGrafter"/>
</dbReference>
<comment type="subcellular location">
    <subcellularLocation>
        <location evidence="1">Membrane</location>
        <topology evidence="1">Multi-pass membrane protein</topology>
    </subcellularLocation>
</comment>
<gene>
    <name evidence="9" type="primary">SLC13A5</name>
    <name evidence="9" type="synonym">slc13a5b</name>
</gene>
<evidence type="ECO:0000256" key="8">
    <source>
        <dbReference type="SAM" id="Phobius"/>
    </source>
</evidence>
<proteinExistence type="inferred from homology"/>
<dbReference type="AlphaFoldDB" id="A0A8C4S7R6"/>
<dbReference type="Pfam" id="PF00939">
    <property type="entry name" value="Na_sulph_symp"/>
    <property type="match status" value="1"/>
</dbReference>
<evidence type="ECO:0000256" key="7">
    <source>
        <dbReference type="ARBA" id="ARBA00023201"/>
    </source>
</evidence>
<feature type="transmembrane region" description="Helical" evidence="8">
    <location>
        <begin position="63"/>
        <end position="81"/>
    </location>
</feature>
<feature type="transmembrane region" description="Helical" evidence="8">
    <location>
        <begin position="430"/>
        <end position="463"/>
    </location>
</feature>
<name>A0A8C4S7R6_ERPCA</name>
<dbReference type="Ensembl" id="ENSECRT00000012912.1">
    <property type="protein sequence ID" value="ENSECRP00000012695.1"/>
    <property type="gene ID" value="ENSECRG00000008469.1"/>
</dbReference>
<reference evidence="9" key="2">
    <citation type="submission" date="2025-08" db="UniProtKB">
        <authorList>
            <consortium name="Ensembl"/>
        </authorList>
    </citation>
    <scope>IDENTIFICATION</scope>
</reference>
<keyword evidence="7" id="KW-0915">Sodium</keyword>
<dbReference type="CDD" id="cd01115">
    <property type="entry name" value="SLC13_permease"/>
    <property type="match status" value="1"/>
</dbReference>
<keyword evidence="6 8" id="KW-0472">Membrane</keyword>